<reference evidence="2" key="1">
    <citation type="submission" date="2014-03" db="EMBL/GenBank/DDBJ databases">
        <authorList>
            <person name="Aksoy S."/>
            <person name="Warren W."/>
            <person name="Wilson R.K."/>
        </authorList>
    </citation>
    <scope>NUCLEOTIDE SEQUENCE [LARGE SCALE GENOMIC DNA]</scope>
    <source>
        <strain evidence="2">IAEA</strain>
    </source>
</reference>
<keyword evidence="2" id="KW-1185">Reference proteome</keyword>
<sequence>MYCGLSNSLGDAKGLDISSDKNHIVTKLPCGRLALNNSLQSFSSYCNELENYIDGLWLLKSPVLRAGTRAQFTYLCWGNVLKNLYDIEVQYNNNAPINAIIRAPESNAVEPSSLLNSTSVDNRFPMETVQKWKLDYTATRDPLQFIEKVEDLYEAYGINQNILPGTMSNYKEEKELAGTTRTDVEISQLIFGLQKSRILNLPFGIDQSEFSLHQNFLLWGTKLQSMLLHVLLHVLQFYASKTAGQPRSLAMANPINRISAAGQRRQLSYWNELKNLVQLFKEEMLCPRRPPKNKKLWMTLLCTLYGISMDLKNTSSLSDSPSTYSSSPSGVTAKRHIEGVEIMIFSCKTPHVKYDTIKPPKHHTNKNTSFGLERLGLLANKGKDDGRAVNFADAGAVWLLDLTCKISLGSKSFPLMHMRTATWKKDLSENIIHRVI</sequence>
<reference evidence="1" key="2">
    <citation type="submission" date="2020-05" db="UniProtKB">
        <authorList>
            <consortium name="EnsemblMetazoa"/>
        </authorList>
    </citation>
    <scope>IDENTIFICATION</scope>
    <source>
        <strain evidence="1">IAEA</strain>
    </source>
</reference>
<dbReference type="EnsemblMetazoa" id="GPAI014770-RA">
    <property type="protein sequence ID" value="GPAI014770-PA"/>
    <property type="gene ID" value="GPAI014770"/>
</dbReference>
<protein>
    <submittedName>
        <fullName evidence="1">Uncharacterized protein</fullName>
    </submittedName>
</protein>
<proteinExistence type="predicted"/>
<dbReference type="VEuPathDB" id="VectorBase:GPAI014770"/>
<dbReference type="AlphaFoldDB" id="A0A1A9ZHG0"/>
<dbReference type="Proteomes" id="UP000092445">
    <property type="component" value="Unassembled WGS sequence"/>
</dbReference>
<evidence type="ECO:0000313" key="2">
    <source>
        <dbReference type="Proteomes" id="UP000092445"/>
    </source>
</evidence>
<evidence type="ECO:0000313" key="1">
    <source>
        <dbReference type="EnsemblMetazoa" id="GPAI014770-PA"/>
    </source>
</evidence>
<accession>A0A1A9ZHG0</accession>
<organism evidence="1 2">
    <name type="scientific">Glossina pallidipes</name>
    <name type="common">Tsetse fly</name>
    <dbReference type="NCBI Taxonomy" id="7398"/>
    <lineage>
        <taxon>Eukaryota</taxon>
        <taxon>Metazoa</taxon>
        <taxon>Ecdysozoa</taxon>
        <taxon>Arthropoda</taxon>
        <taxon>Hexapoda</taxon>
        <taxon>Insecta</taxon>
        <taxon>Pterygota</taxon>
        <taxon>Neoptera</taxon>
        <taxon>Endopterygota</taxon>
        <taxon>Diptera</taxon>
        <taxon>Brachycera</taxon>
        <taxon>Muscomorpha</taxon>
        <taxon>Hippoboscoidea</taxon>
        <taxon>Glossinidae</taxon>
        <taxon>Glossina</taxon>
    </lineage>
</organism>
<name>A0A1A9ZHG0_GLOPL</name>